<feature type="region of interest" description="Disordered" evidence="1">
    <location>
        <begin position="1"/>
        <end position="48"/>
    </location>
</feature>
<feature type="transmembrane region" description="Helical" evidence="2">
    <location>
        <begin position="59"/>
        <end position="78"/>
    </location>
</feature>
<feature type="compositionally biased region" description="Polar residues" evidence="1">
    <location>
        <begin position="12"/>
        <end position="21"/>
    </location>
</feature>
<proteinExistence type="predicted"/>
<evidence type="ECO:0000313" key="4">
    <source>
        <dbReference type="Proteomes" id="UP000191285"/>
    </source>
</evidence>
<dbReference type="AlphaFoldDB" id="A0A1V6TL47"/>
<keyword evidence="4" id="KW-1185">Reference proteome</keyword>
<feature type="transmembrane region" description="Helical" evidence="2">
    <location>
        <begin position="639"/>
        <end position="662"/>
    </location>
</feature>
<keyword evidence="2" id="KW-1133">Transmembrane helix</keyword>
<feature type="transmembrane region" description="Helical" evidence="2">
    <location>
        <begin position="199"/>
        <end position="220"/>
    </location>
</feature>
<keyword evidence="2" id="KW-0472">Membrane</keyword>
<name>A0A1V6TL47_9EURO</name>
<accession>A0A1V6TL47</accession>
<gene>
    <name evidence="3" type="ORF">PENSTE_c005G07184</name>
</gene>
<reference evidence="4" key="1">
    <citation type="journal article" date="2017" name="Nat. Microbiol.">
        <title>Global analysis of biosynthetic gene clusters reveals vast potential of secondary metabolite production in Penicillium species.</title>
        <authorList>
            <person name="Nielsen J.C."/>
            <person name="Grijseels S."/>
            <person name="Prigent S."/>
            <person name="Ji B."/>
            <person name="Dainat J."/>
            <person name="Nielsen K.F."/>
            <person name="Frisvad J.C."/>
            <person name="Workman M."/>
            <person name="Nielsen J."/>
        </authorList>
    </citation>
    <scope>NUCLEOTIDE SEQUENCE [LARGE SCALE GENOMIC DNA]</scope>
    <source>
        <strain evidence="4">IBT 24891</strain>
    </source>
</reference>
<feature type="compositionally biased region" description="Basic and acidic residues" evidence="1">
    <location>
        <begin position="1"/>
        <end position="11"/>
    </location>
</feature>
<evidence type="ECO:0000313" key="3">
    <source>
        <dbReference type="EMBL" id="OQE26650.1"/>
    </source>
</evidence>
<dbReference type="OrthoDB" id="5381672at2759"/>
<dbReference type="EMBL" id="MLKD01000005">
    <property type="protein sequence ID" value="OQE26650.1"/>
    <property type="molecule type" value="Genomic_DNA"/>
</dbReference>
<evidence type="ECO:0000256" key="1">
    <source>
        <dbReference type="SAM" id="MobiDB-lite"/>
    </source>
</evidence>
<sequence>MFSKDRQDEHNSPNPALSSAENETRNSDLEDTNFLSSESHEKTPSSRELPNLRQLSRSFFLLAPLTIYTFLILFAWVLTCKMTHRPMTAPSYGVTSDVSSDYISGYSQKHRYSANNRWYTAIRFIQAGVTVLTLPLTTTICSYAAVVYLQHSSITSQSEPNINLRQMMSLADRGWTDLTLYTKLLIRPFRNWKRYGSQFLAYAILLHILGGIISPIQQIYLSSVSVKTPTVPYFMKPKDIAYIFVGRGDNVFSSVDGGMHRNALVTRKALEAVTPSEMPSGLWPGSDTICLAPGDTVDNSIWKTSNATLTELCYRPGLTWSNISALPSPFMSSLPKDFNTGLIRQLAPRFNSTASYENITAADFPSDCTAQNGSLSFEYSNTSVVDTDDGPAIWALQACMPASSYSSISEPTRDRQDFTEEMFLNVTLNKAMQNGIRQWNLDNLPNAPESEYFRVQVRTTAGYFELPNYMNGKVAGPLLGKIPSDFCGTDCLGQFTDLDSQGTSQQKKRGPLSDTMIALFGEGSYLANQAKAPDLYVTKDKNVKWTECVDLAPFSLLLPTSRESYGCVNGGSAEGVGLETGKYLSSFRNDLDSIEYAFTVAAYLANNAWLDTSREAKNMLISYDLGEDFQRPSISTKGVVILSVLQGLFLTLLWVATIYAILLPRWTEKLDSFAMMRLGASIHEKVPLRLAGNLENISILDEVPGWIGDSTGHERLGHVALGGPAELKAKKHFDAYYRPGFEKRLRKKMAHKARMQADERERERERVALYAAYRLRMGTSGVARSN</sequence>
<keyword evidence="2" id="KW-0812">Transmembrane</keyword>
<protein>
    <submittedName>
        <fullName evidence="3">Uncharacterized protein</fullName>
    </submittedName>
</protein>
<organism evidence="3 4">
    <name type="scientific">Penicillium steckii</name>
    <dbReference type="NCBI Taxonomy" id="303698"/>
    <lineage>
        <taxon>Eukaryota</taxon>
        <taxon>Fungi</taxon>
        <taxon>Dikarya</taxon>
        <taxon>Ascomycota</taxon>
        <taxon>Pezizomycotina</taxon>
        <taxon>Eurotiomycetes</taxon>
        <taxon>Eurotiomycetidae</taxon>
        <taxon>Eurotiales</taxon>
        <taxon>Aspergillaceae</taxon>
        <taxon>Penicillium</taxon>
    </lineage>
</organism>
<evidence type="ECO:0000256" key="2">
    <source>
        <dbReference type="SAM" id="Phobius"/>
    </source>
</evidence>
<dbReference type="Proteomes" id="UP000191285">
    <property type="component" value="Unassembled WGS sequence"/>
</dbReference>
<comment type="caution">
    <text evidence="3">The sequence shown here is derived from an EMBL/GenBank/DDBJ whole genome shotgun (WGS) entry which is preliminary data.</text>
</comment>